<dbReference type="EMBL" id="CP060716">
    <property type="protein sequence ID" value="QNN63562.1"/>
    <property type="molecule type" value="Genomic_DNA"/>
</dbReference>
<dbReference type="InterPro" id="IPR020626">
    <property type="entry name" value="Asp_DH_prok"/>
</dbReference>
<feature type="DNA-binding region" description="H-T-H motif" evidence="8">
    <location>
        <begin position="34"/>
        <end position="53"/>
    </location>
</feature>
<dbReference type="PANTHER" id="PTHR31873">
    <property type="entry name" value="L-ASPARTATE DEHYDROGENASE-RELATED"/>
    <property type="match status" value="1"/>
</dbReference>
<keyword evidence="6 8" id="KW-0238">DNA-binding</keyword>
<keyword evidence="11" id="KW-1185">Reference proteome</keyword>
<dbReference type="PANTHER" id="PTHR31873:SF6">
    <property type="entry name" value="ASPARTATE DEHYDROGENASE DOMAIN-CONTAINING PROTEIN"/>
    <property type="match status" value="1"/>
</dbReference>
<evidence type="ECO:0000256" key="1">
    <source>
        <dbReference type="ARBA" id="ARBA00008331"/>
    </source>
</evidence>
<dbReference type="GO" id="GO:0009435">
    <property type="term" value="P:NAD+ biosynthetic process"/>
    <property type="evidence" value="ECO:0007669"/>
    <property type="project" value="UniProtKB-UniRule"/>
</dbReference>
<dbReference type="PROSITE" id="PS50977">
    <property type="entry name" value="HTH_TETR_2"/>
    <property type="match status" value="1"/>
</dbReference>
<dbReference type="RefSeq" id="WP_187556026.1">
    <property type="nucleotide sequence ID" value="NZ_CP060716.1"/>
</dbReference>
<dbReference type="InterPro" id="IPR002811">
    <property type="entry name" value="Asp_DH"/>
</dbReference>
<dbReference type="GO" id="GO:0003677">
    <property type="term" value="F:DNA binding"/>
    <property type="evidence" value="ECO:0007669"/>
    <property type="project" value="UniProtKB-UniRule"/>
</dbReference>
<dbReference type="Pfam" id="PF01958">
    <property type="entry name" value="Asp_DH_C"/>
    <property type="match status" value="1"/>
</dbReference>
<dbReference type="InterPro" id="IPR001647">
    <property type="entry name" value="HTH_TetR"/>
</dbReference>
<comment type="catalytic activity">
    <reaction evidence="7">
        <text>L-aspartate + NADP(+) + H2O = oxaloacetate + NH4(+) + NADPH + H(+)</text>
        <dbReference type="Rhea" id="RHEA:11784"/>
        <dbReference type="ChEBI" id="CHEBI:15377"/>
        <dbReference type="ChEBI" id="CHEBI:15378"/>
        <dbReference type="ChEBI" id="CHEBI:16452"/>
        <dbReference type="ChEBI" id="CHEBI:28938"/>
        <dbReference type="ChEBI" id="CHEBI:29991"/>
        <dbReference type="ChEBI" id="CHEBI:57783"/>
        <dbReference type="ChEBI" id="CHEBI:58349"/>
        <dbReference type="EC" id="1.4.1.21"/>
    </reaction>
</comment>
<dbReference type="InterPro" id="IPR036291">
    <property type="entry name" value="NAD(P)-bd_dom_sf"/>
</dbReference>
<keyword evidence="3 7" id="KW-0521">NADP</keyword>
<name>A0A7G9S6T7_9MICO</name>
<evidence type="ECO:0000313" key="10">
    <source>
        <dbReference type="EMBL" id="QNN63562.1"/>
    </source>
</evidence>
<dbReference type="Pfam" id="PF03447">
    <property type="entry name" value="NAD_binding_3"/>
    <property type="match status" value="1"/>
</dbReference>
<feature type="domain" description="HTH tetR-type" evidence="9">
    <location>
        <begin position="11"/>
        <end position="71"/>
    </location>
</feature>
<dbReference type="Gene3D" id="3.30.360.10">
    <property type="entry name" value="Dihydrodipicolinate Reductase, domain 2"/>
    <property type="match status" value="1"/>
</dbReference>
<dbReference type="GO" id="GO:0051287">
    <property type="term" value="F:NAD binding"/>
    <property type="evidence" value="ECO:0007669"/>
    <property type="project" value="UniProtKB-UniRule"/>
</dbReference>
<dbReference type="InterPro" id="IPR005106">
    <property type="entry name" value="Asp/hSer_DH_NAD-bd"/>
</dbReference>
<dbReference type="EC" id="1.4.1.21" evidence="7"/>
<keyword evidence="2 7" id="KW-0662">Pyridine nucleotide biosynthesis</keyword>
<organism evidence="10 11">
    <name type="scientific">Leucobacter denitrificans</name>
    <dbReference type="NCBI Taxonomy" id="683042"/>
    <lineage>
        <taxon>Bacteria</taxon>
        <taxon>Bacillati</taxon>
        <taxon>Actinomycetota</taxon>
        <taxon>Actinomycetes</taxon>
        <taxon>Micrococcales</taxon>
        <taxon>Microbacteriaceae</taxon>
        <taxon>Leucobacter</taxon>
    </lineage>
</organism>
<dbReference type="UniPathway" id="UPA00253">
    <property type="reaction ID" value="UER00456"/>
</dbReference>
<gene>
    <name evidence="7" type="primary">nadX</name>
    <name evidence="10" type="ORF">H9L06_04415</name>
</gene>
<dbReference type="KEGG" id="ldn:H9L06_04415"/>
<dbReference type="Proteomes" id="UP000515934">
    <property type="component" value="Chromosome"/>
</dbReference>
<evidence type="ECO:0000256" key="3">
    <source>
        <dbReference type="ARBA" id="ARBA00022857"/>
    </source>
</evidence>
<keyword evidence="4 7" id="KW-0560">Oxidoreductase</keyword>
<evidence type="ECO:0000256" key="8">
    <source>
        <dbReference type="PROSITE-ProRule" id="PRU00335"/>
    </source>
</evidence>
<evidence type="ECO:0000256" key="7">
    <source>
        <dbReference type="HAMAP-Rule" id="MF_01265"/>
    </source>
</evidence>
<dbReference type="SUPFAM" id="SSF46689">
    <property type="entry name" value="Homeodomain-like"/>
    <property type="match status" value="1"/>
</dbReference>
<comment type="pathway">
    <text evidence="7">Cofactor biosynthesis; NAD(+) biosynthesis; iminoaspartate from L-aspartate (dehydrogenase route): step 1/1.</text>
</comment>
<dbReference type="SUPFAM" id="SSF51735">
    <property type="entry name" value="NAD(P)-binding Rossmann-fold domains"/>
    <property type="match status" value="1"/>
</dbReference>
<feature type="active site" evidence="7">
    <location>
        <position position="409"/>
    </location>
</feature>
<dbReference type="GO" id="GO:0016639">
    <property type="term" value="F:oxidoreductase activity, acting on the CH-NH2 group of donors, NAD or NADP as acceptor"/>
    <property type="evidence" value="ECO:0007669"/>
    <property type="project" value="UniProtKB-UniRule"/>
</dbReference>
<proteinExistence type="inferred from homology"/>
<dbReference type="Pfam" id="PF00440">
    <property type="entry name" value="TetR_N"/>
    <property type="match status" value="1"/>
</dbReference>
<dbReference type="PRINTS" id="PR00455">
    <property type="entry name" value="HTHTETR"/>
</dbReference>
<dbReference type="HAMAP" id="MF_01265">
    <property type="entry name" value="NadX"/>
    <property type="match status" value="1"/>
</dbReference>
<feature type="binding site" evidence="7">
    <location>
        <position position="379"/>
    </location>
    <ligand>
        <name>NAD(+)</name>
        <dbReference type="ChEBI" id="CHEBI:57540"/>
    </ligand>
</feature>
<dbReference type="Gene3D" id="3.40.50.720">
    <property type="entry name" value="NAD(P)-binding Rossmann-like Domain"/>
    <property type="match status" value="1"/>
</dbReference>
<comment type="function">
    <text evidence="7">Specifically catalyzes the NAD or NADP-dependent dehydrogenation of L-aspartate to iminoaspartate.</text>
</comment>
<evidence type="ECO:0000256" key="2">
    <source>
        <dbReference type="ARBA" id="ARBA00022642"/>
    </source>
</evidence>
<dbReference type="SUPFAM" id="SSF55347">
    <property type="entry name" value="Glyceraldehyde-3-phosphate dehydrogenase-like, C-terminal domain"/>
    <property type="match status" value="1"/>
</dbReference>
<sequence length="452" mass="47055">MTSVARGRPQASSCDTLAEAACELFLEQGYDATTVADITRRAGVSRSTFFNYFDGKAATIWFALDAFLAEASTTHRLSPMAAHLAENPPHTLALAIANAEAMGVTLELATGRAQRQAELAALITERIHTTGDPLVAEITGAAYAAAVFAGIWRWAERGAGAHRLDTIITEALSVARRSGLVDRPGRGDLRVSVIGTGAIGARVIRELASGHIAGVTLAGVVTRRPGTTEQFEGLNVTDFGSDIERAIDESDLIVECAGIASVAELGPTIVQAGRDLLIVSIGALADPEMRTSLTAGPGRLRRSSGAIGGLDILRAAARPGGIPGGVTQVTLTSTKRADSLIQQWMTEGEAARLRGLTSQEELFSGTVAEAVTKFPASLNVASALADATGLWEAARVRLIADPHATQTTHEIAASGEAGDYHFSLSNVVNEANVTSSLVVAEAVLSEIATLAN</sequence>
<comment type="catalytic activity">
    <reaction evidence="7">
        <text>L-aspartate + NAD(+) + H2O = oxaloacetate + NH4(+) + NADH + H(+)</text>
        <dbReference type="Rhea" id="RHEA:11788"/>
        <dbReference type="ChEBI" id="CHEBI:15377"/>
        <dbReference type="ChEBI" id="CHEBI:15378"/>
        <dbReference type="ChEBI" id="CHEBI:16452"/>
        <dbReference type="ChEBI" id="CHEBI:28938"/>
        <dbReference type="ChEBI" id="CHEBI:29991"/>
        <dbReference type="ChEBI" id="CHEBI:57540"/>
        <dbReference type="ChEBI" id="CHEBI:57945"/>
        <dbReference type="EC" id="1.4.1.21"/>
    </reaction>
</comment>
<evidence type="ECO:0000259" key="9">
    <source>
        <dbReference type="PROSITE" id="PS50977"/>
    </source>
</evidence>
<evidence type="ECO:0000256" key="4">
    <source>
        <dbReference type="ARBA" id="ARBA00023002"/>
    </source>
</evidence>
<reference evidence="10 11" key="1">
    <citation type="submission" date="2020-08" db="EMBL/GenBank/DDBJ databases">
        <title>Genome sequence of Leucobacter denitrificans KACC 14055T.</title>
        <authorList>
            <person name="Hyun D.-W."/>
            <person name="Bae J.-W."/>
        </authorList>
    </citation>
    <scope>NUCLEOTIDE SEQUENCE [LARGE SCALE GENOMIC DNA]</scope>
    <source>
        <strain evidence="10 11">KACC 14055</strain>
    </source>
</reference>
<evidence type="ECO:0000256" key="6">
    <source>
        <dbReference type="ARBA" id="ARBA00023125"/>
    </source>
</evidence>
<dbReference type="GO" id="GO:0050661">
    <property type="term" value="F:NADP binding"/>
    <property type="evidence" value="ECO:0007669"/>
    <property type="project" value="UniProtKB-UniRule"/>
</dbReference>
<dbReference type="InterPro" id="IPR009057">
    <property type="entry name" value="Homeodomain-like_sf"/>
</dbReference>
<evidence type="ECO:0000313" key="11">
    <source>
        <dbReference type="Proteomes" id="UP000515934"/>
    </source>
</evidence>
<dbReference type="AlphaFoldDB" id="A0A7G9S6T7"/>
<evidence type="ECO:0000256" key="5">
    <source>
        <dbReference type="ARBA" id="ARBA00023027"/>
    </source>
</evidence>
<protein>
    <recommendedName>
        <fullName evidence="7">L-aspartate dehydrogenase</fullName>
        <ecNumber evidence="7">1.4.1.21</ecNumber>
    </recommendedName>
</protein>
<dbReference type="Gene3D" id="1.10.357.10">
    <property type="entry name" value="Tetracycline Repressor, domain 2"/>
    <property type="match status" value="1"/>
</dbReference>
<comment type="miscellaneous">
    <text evidence="7">The iminoaspartate product is unstable in aqueous solution and can decompose to oxaloacetate and ammonia.</text>
</comment>
<feature type="binding site" evidence="7">
    <location>
        <position position="306"/>
    </location>
    <ligand>
        <name>NAD(+)</name>
        <dbReference type="ChEBI" id="CHEBI:57540"/>
    </ligand>
</feature>
<keyword evidence="5 7" id="KW-0520">NAD</keyword>
<accession>A0A7G9S6T7</accession>
<comment type="similarity">
    <text evidence="1 7">Belongs to the L-aspartate dehydrogenase family.</text>
</comment>
<dbReference type="GO" id="GO:0033735">
    <property type="term" value="F:aspartate dehydrogenase [NAD(P)+] activity"/>
    <property type="evidence" value="ECO:0007669"/>
    <property type="project" value="UniProtKB-EC"/>
</dbReference>